<evidence type="ECO:0000313" key="3">
    <source>
        <dbReference type="Proteomes" id="UP000008871"/>
    </source>
</evidence>
<dbReference type="InterPro" id="IPR036691">
    <property type="entry name" value="Endo/exonu/phosph_ase_sf"/>
</dbReference>
<keyword evidence="3" id="KW-1185">Reference proteome</keyword>
<evidence type="ECO:0000259" key="1">
    <source>
        <dbReference type="Pfam" id="PF03372"/>
    </source>
</evidence>
<dbReference type="Gene3D" id="3.60.10.10">
    <property type="entry name" value="Endonuclease/exonuclease/phosphatase"/>
    <property type="match status" value="1"/>
</dbReference>
<dbReference type="GO" id="GO:0003824">
    <property type="term" value="F:catalytic activity"/>
    <property type="evidence" value="ECO:0007669"/>
    <property type="project" value="InterPro"/>
</dbReference>
<sequence>MRLLILIILIVIPLVATADCPRLAAARGVPAAPDQVWALATLNLWRLRDEHRHSKLDDPVSAMLLEARLNALADFIVVDLNAPHVLAFQEVENQIVLNRLAERLALLGYRYRSVLREGNDPSGMDVAVMYRSPVNIGSVGTLFSDQRLRGHALYSRPPLVVDIEAPLAARLVVVHWRSAKNLKKAQVYEKRQTQAALLANWVAAQRSPLIVAGDFNTTWGQGRFSASYRRFEQAGLLNTWAELPKKSRYSFRYRCQPQALDHIWVSPILKAFVNQVAVSRGHAGRYDSLYRSKGVSPVSDHDALVVYFTNPVAGG</sequence>
<dbReference type="AlphaFoldDB" id="Q0VN69"/>
<proteinExistence type="predicted"/>
<protein>
    <recommendedName>
        <fullName evidence="1">Endonuclease/exonuclease/phosphatase domain-containing protein</fullName>
    </recommendedName>
</protein>
<dbReference type="Pfam" id="PF03372">
    <property type="entry name" value="Exo_endo_phos"/>
    <property type="match status" value="1"/>
</dbReference>
<reference evidence="2 3" key="1">
    <citation type="journal article" date="2006" name="Nat. Biotechnol.">
        <title>Genome sequence of the ubiquitous hydrocarbon-degrading marine bacterium Alcanivorax borkumensis.</title>
        <authorList>
            <person name="Schneiker S."/>
            <person name="Martins dos Santos V.A.P."/>
            <person name="Bartels D."/>
            <person name="Bekel T."/>
            <person name="Brecht M."/>
            <person name="Buhrmester J."/>
            <person name="Chernikova T.N."/>
            <person name="Denaro R."/>
            <person name="Ferrer M."/>
            <person name="Gertler C."/>
            <person name="Goesmann A."/>
            <person name="Golyshina O.V."/>
            <person name="Kaminski F."/>
            <person name="Khachane A.N."/>
            <person name="Lang S."/>
            <person name="Linke B."/>
            <person name="McHardy A.C."/>
            <person name="Meyer F."/>
            <person name="Nechitaylo T."/>
            <person name="Puehler A."/>
            <person name="Regenhardt D."/>
            <person name="Rupp O."/>
            <person name="Sabirova J.S."/>
            <person name="Selbitschka W."/>
            <person name="Yakimov M.M."/>
            <person name="Timmis K.N."/>
            <person name="Vorhoelter F.-J."/>
            <person name="Weidner S."/>
            <person name="Kaiser O."/>
            <person name="Golyshin P.N."/>
        </authorList>
    </citation>
    <scope>NUCLEOTIDE SEQUENCE [LARGE SCALE GENOMIC DNA]</scope>
    <source>
        <strain evidence="3">ATCC 700651 / DSM 11573 / NCIMB 13689 / SK2</strain>
    </source>
</reference>
<dbReference type="HOGENOM" id="CLU_896133_0_0_6"/>
<dbReference type="Proteomes" id="UP000008871">
    <property type="component" value="Chromosome"/>
</dbReference>
<dbReference type="PANTHER" id="PTHR42834">
    <property type="entry name" value="ENDONUCLEASE/EXONUCLEASE/PHOSPHATASE FAMILY PROTEIN (AFU_ORTHOLOGUE AFUA_3G09210)"/>
    <property type="match status" value="1"/>
</dbReference>
<gene>
    <name evidence="2" type="ordered locus">ABO_1931</name>
</gene>
<dbReference type="PANTHER" id="PTHR42834:SF1">
    <property type="entry name" value="ENDONUCLEASE_EXONUCLEASE_PHOSPHATASE FAMILY PROTEIN (AFU_ORTHOLOGUE AFUA_3G09210)"/>
    <property type="match status" value="1"/>
</dbReference>
<accession>Q0VN69</accession>
<dbReference type="SUPFAM" id="SSF56219">
    <property type="entry name" value="DNase I-like"/>
    <property type="match status" value="1"/>
</dbReference>
<dbReference type="eggNOG" id="COG2374">
    <property type="taxonomic scope" value="Bacteria"/>
</dbReference>
<dbReference type="EMBL" id="AM286690">
    <property type="protein sequence ID" value="CAL17379.1"/>
    <property type="molecule type" value="Genomic_DNA"/>
</dbReference>
<dbReference type="KEGG" id="abo:ABO_1931"/>
<dbReference type="OrthoDB" id="9800417at2"/>
<evidence type="ECO:0000313" key="2">
    <source>
        <dbReference type="EMBL" id="CAL17379.1"/>
    </source>
</evidence>
<dbReference type="RefSeq" id="WP_011589210.1">
    <property type="nucleotide sequence ID" value="NC_008260.1"/>
</dbReference>
<organism evidence="2 3">
    <name type="scientific">Alcanivorax borkumensis (strain ATCC 700651 / DSM 11573 / NCIMB 13689 / SK2)</name>
    <dbReference type="NCBI Taxonomy" id="393595"/>
    <lineage>
        <taxon>Bacteria</taxon>
        <taxon>Pseudomonadati</taxon>
        <taxon>Pseudomonadota</taxon>
        <taxon>Gammaproteobacteria</taxon>
        <taxon>Oceanospirillales</taxon>
        <taxon>Alcanivoracaceae</taxon>
        <taxon>Alcanivorax</taxon>
    </lineage>
</organism>
<dbReference type="InterPro" id="IPR005135">
    <property type="entry name" value="Endo/exonuclease/phosphatase"/>
</dbReference>
<dbReference type="STRING" id="393595.ABO_1931"/>
<name>Q0VN69_ALCBS</name>
<feature type="domain" description="Endonuclease/exonuclease/phosphatase" evidence="1">
    <location>
        <begin position="41"/>
        <end position="301"/>
    </location>
</feature>